<comment type="caution">
    <text evidence="1">The sequence shown here is derived from an EMBL/GenBank/DDBJ whole genome shotgun (WGS) entry which is preliminary data.</text>
</comment>
<dbReference type="Gene3D" id="3.30.1240.10">
    <property type="match status" value="1"/>
</dbReference>
<dbReference type="OrthoDB" id="3180855at2"/>
<dbReference type="SUPFAM" id="SSF56784">
    <property type="entry name" value="HAD-like"/>
    <property type="match status" value="1"/>
</dbReference>
<protein>
    <submittedName>
        <fullName evidence="1">HAD hydrolase, family IIB</fullName>
    </submittedName>
</protein>
<dbReference type="PROSITE" id="PS01228">
    <property type="entry name" value="COF_1"/>
    <property type="match status" value="1"/>
</dbReference>
<dbReference type="AlphaFoldDB" id="A0A9W5VWH3"/>
<dbReference type="Proteomes" id="UP000014387">
    <property type="component" value="Unassembled WGS sequence"/>
</dbReference>
<evidence type="ECO:0000313" key="1">
    <source>
        <dbReference type="EMBL" id="EPD30982.1"/>
    </source>
</evidence>
<dbReference type="EMBL" id="AGWN01000001">
    <property type="protein sequence ID" value="EPD30982.1"/>
    <property type="molecule type" value="Genomic_DNA"/>
</dbReference>
<dbReference type="PANTHER" id="PTHR10000:SF25">
    <property type="entry name" value="PHOSPHATASE YKRA-RELATED"/>
    <property type="match status" value="1"/>
</dbReference>
<proteinExistence type="predicted"/>
<sequence>MKRLVFLDLDGTVVTQHQTVPDSARAALKQVHDNGHTLWICTGRSAPEIYPWLWDLGFQGFIGANGAHARLNGEDLFDHRLSKEFIEESEAYFREHGIMSLWQTPDALHPAEGFMEMFFQSTPEAVERWGAYIDQVTPYVKKGLPEGSSKGMITIPPTSGLTIEDVNEYLGPQILIIPASVDTGVANTGEVMLSAYNKGTGLKEVAEVLGFPIEQTVAVGDELNDLQMVATAGMGIAMGNAVPEVKAVADFVSTQIEEDGLANALKHAGLY</sequence>
<evidence type="ECO:0000313" key="2">
    <source>
        <dbReference type="Proteomes" id="UP000014387"/>
    </source>
</evidence>
<keyword evidence="1" id="KW-0378">Hydrolase</keyword>
<accession>A0A9W5VWH3</accession>
<dbReference type="GO" id="GO:0005829">
    <property type="term" value="C:cytosol"/>
    <property type="evidence" value="ECO:0007669"/>
    <property type="project" value="TreeGrafter"/>
</dbReference>
<dbReference type="PANTHER" id="PTHR10000">
    <property type="entry name" value="PHOSPHOSERINE PHOSPHATASE"/>
    <property type="match status" value="1"/>
</dbReference>
<dbReference type="InterPro" id="IPR006379">
    <property type="entry name" value="HAD-SF_hydro_IIB"/>
</dbReference>
<organism evidence="1 2">
    <name type="scientific">Gleimia europaea ACS-120-V-Col10b</name>
    <dbReference type="NCBI Taxonomy" id="883069"/>
    <lineage>
        <taxon>Bacteria</taxon>
        <taxon>Bacillati</taxon>
        <taxon>Actinomycetota</taxon>
        <taxon>Actinomycetes</taxon>
        <taxon>Actinomycetales</taxon>
        <taxon>Actinomycetaceae</taxon>
        <taxon>Gleimia</taxon>
    </lineage>
</organism>
<reference evidence="1 2" key="1">
    <citation type="submission" date="2013-05" db="EMBL/GenBank/DDBJ databases">
        <title>The Genome Sequence of Actinomyces europaeus ACS-120-V-COL10B.</title>
        <authorList>
            <consortium name="The Broad Institute Genomics Platform"/>
            <person name="Earl A."/>
            <person name="Ward D."/>
            <person name="Feldgarden M."/>
            <person name="Gevers D."/>
            <person name="Saerens B."/>
            <person name="Vaneechoutte M."/>
            <person name="Walker B."/>
            <person name="Young S."/>
            <person name="Zeng Q."/>
            <person name="Gargeya S."/>
            <person name="Fitzgerald M."/>
            <person name="Haas B."/>
            <person name="Abouelleil A."/>
            <person name="Allen A.W."/>
            <person name="Alvarado L."/>
            <person name="Arachchi H.M."/>
            <person name="Berlin A.M."/>
            <person name="Chapman S.B."/>
            <person name="Gainer-Dewar J."/>
            <person name="Goldberg J."/>
            <person name="Griggs A."/>
            <person name="Gujja S."/>
            <person name="Hansen M."/>
            <person name="Howarth C."/>
            <person name="Imamovic A."/>
            <person name="Ireland A."/>
            <person name="Larimer J."/>
            <person name="McCowan C."/>
            <person name="Murphy C."/>
            <person name="Pearson M."/>
            <person name="Poon T.W."/>
            <person name="Priest M."/>
            <person name="Roberts A."/>
            <person name="Saif S."/>
            <person name="Shea T."/>
            <person name="Sisk P."/>
            <person name="Sykes S."/>
            <person name="Wortman J."/>
            <person name="Nusbaum C."/>
            <person name="Birren B."/>
        </authorList>
    </citation>
    <scope>NUCLEOTIDE SEQUENCE [LARGE SCALE GENOMIC DNA]</scope>
    <source>
        <strain evidence="1 2">ACS-120-V-Col10b</strain>
    </source>
</reference>
<dbReference type="Gene3D" id="3.40.50.1000">
    <property type="entry name" value="HAD superfamily/HAD-like"/>
    <property type="match status" value="1"/>
</dbReference>
<dbReference type="GO" id="GO:0016791">
    <property type="term" value="F:phosphatase activity"/>
    <property type="evidence" value="ECO:0007669"/>
    <property type="project" value="TreeGrafter"/>
</dbReference>
<keyword evidence="2" id="KW-1185">Reference proteome</keyword>
<dbReference type="Pfam" id="PF08282">
    <property type="entry name" value="Hydrolase_3"/>
    <property type="match status" value="1"/>
</dbReference>
<dbReference type="NCBIfam" id="TIGR01484">
    <property type="entry name" value="HAD-SF-IIB"/>
    <property type="match status" value="1"/>
</dbReference>
<name>A0A9W5VWH3_9ACTO</name>
<dbReference type="RefSeq" id="WP_016444094.1">
    <property type="nucleotide sequence ID" value="NZ_KE150266.1"/>
</dbReference>
<gene>
    <name evidence="1" type="ORF">HMPREF9238_00738</name>
</gene>
<dbReference type="GO" id="GO:0000287">
    <property type="term" value="F:magnesium ion binding"/>
    <property type="evidence" value="ECO:0007669"/>
    <property type="project" value="TreeGrafter"/>
</dbReference>
<dbReference type="InterPro" id="IPR023214">
    <property type="entry name" value="HAD_sf"/>
</dbReference>
<dbReference type="InterPro" id="IPR036412">
    <property type="entry name" value="HAD-like_sf"/>
</dbReference>